<dbReference type="RefSeq" id="WP_269561614.1">
    <property type="nucleotide sequence ID" value="NZ_CP114767.1"/>
</dbReference>
<evidence type="ECO:0000313" key="3">
    <source>
        <dbReference type="Proteomes" id="UP001211005"/>
    </source>
</evidence>
<protein>
    <recommendedName>
        <fullName evidence="4">Curlin associated repeat-containing protein</fullName>
    </recommendedName>
</protein>
<evidence type="ECO:0000313" key="2">
    <source>
        <dbReference type="EMBL" id="WBA43577.1"/>
    </source>
</evidence>
<organism evidence="2 3">
    <name type="scientific">Hymenobacter canadensis</name>
    <dbReference type="NCBI Taxonomy" id="2999067"/>
    <lineage>
        <taxon>Bacteria</taxon>
        <taxon>Pseudomonadati</taxon>
        <taxon>Bacteroidota</taxon>
        <taxon>Cytophagia</taxon>
        <taxon>Cytophagales</taxon>
        <taxon>Hymenobacteraceae</taxon>
        <taxon>Hymenobacter</taxon>
    </lineage>
</organism>
<reference evidence="2 3" key="1">
    <citation type="submission" date="2022-12" db="EMBL/GenBank/DDBJ databases">
        <title>Hymenobacter canadensis sp. nov. isolated from lake water of the Cambridge Bay, Canada.</title>
        <authorList>
            <person name="Kim W.H."/>
            <person name="Lee Y.M."/>
        </authorList>
    </citation>
    <scope>NUCLEOTIDE SEQUENCE [LARGE SCALE GENOMIC DNA]</scope>
    <source>
        <strain evidence="2 3">PAMC 29467</strain>
    </source>
</reference>
<dbReference type="Proteomes" id="UP001211005">
    <property type="component" value="Chromosome"/>
</dbReference>
<accession>A0ABY7LT45</accession>
<sequence length="194" mass="21030">MKKLFFLLCTASVASLWLPATAQSRTDPEDLRVEQRLAETIGLERLPNAPSQADARNVSSLLQMGTGNQGAITQNNTGILANSAFVEQAGLSNQLSFTQTGEGNSARITQDGDRNELNVNLTGDKNEMKLVQDGDDNKINSTVVGDSRKYEVMQVGNNHTLNQLESTPLAPRGYSVEMRGNGIQLTIEQGRVLP</sequence>
<keyword evidence="3" id="KW-1185">Reference proteome</keyword>
<evidence type="ECO:0000256" key="1">
    <source>
        <dbReference type="SAM" id="SignalP"/>
    </source>
</evidence>
<dbReference type="EMBL" id="CP114767">
    <property type="protein sequence ID" value="WBA43577.1"/>
    <property type="molecule type" value="Genomic_DNA"/>
</dbReference>
<feature type="chain" id="PRO_5046289847" description="Curlin associated repeat-containing protein" evidence="1">
    <location>
        <begin position="23"/>
        <end position="194"/>
    </location>
</feature>
<keyword evidence="1" id="KW-0732">Signal</keyword>
<proteinExistence type="predicted"/>
<gene>
    <name evidence="2" type="ORF">O3303_08420</name>
</gene>
<evidence type="ECO:0008006" key="4">
    <source>
        <dbReference type="Google" id="ProtNLM"/>
    </source>
</evidence>
<feature type="signal peptide" evidence="1">
    <location>
        <begin position="1"/>
        <end position="22"/>
    </location>
</feature>
<name>A0ABY7LT45_9BACT</name>